<name>A0A7W9G261_9ACTN</name>
<comment type="caution">
    <text evidence="1">The sequence shown here is derived from an EMBL/GenBank/DDBJ whole genome shotgun (WGS) entry which is preliminary data.</text>
</comment>
<sequence>MANYLRKRQMMSCALDFLDRFYQHLLMAHLEQDPMYPKALLGVADKSRELTRLVGQWVTSRGVV</sequence>
<accession>A0A7W9G261</accession>
<dbReference type="EMBL" id="JACHMB010000001">
    <property type="protein sequence ID" value="MBB5775877.1"/>
    <property type="molecule type" value="Genomic_DNA"/>
</dbReference>
<proteinExistence type="predicted"/>
<organism evidence="1 2">
    <name type="scientific">Nonomuraea jabiensis</name>
    <dbReference type="NCBI Taxonomy" id="882448"/>
    <lineage>
        <taxon>Bacteria</taxon>
        <taxon>Bacillati</taxon>
        <taxon>Actinomycetota</taxon>
        <taxon>Actinomycetes</taxon>
        <taxon>Streptosporangiales</taxon>
        <taxon>Streptosporangiaceae</taxon>
        <taxon>Nonomuraea</taxon>
    </lineage>
</organism>
<gene>
    <name evidence="1" type="ORF">HD596_002633</name>
</gene>
<dbReference type="AlphaFoldDB" id="A0A7W9G261"/>
<keyword evidence="2" id="KW-1185">Reference proteome</keyword>
<evidence type="ECO:0000313" key="2">
    <source>
        <dbReference type="Proteomes" id="UP000579153"/>
    </source>
</evidence>
<evidence type="ECO:0000313" key="1">
    <source>
        <dbReference type="EMBL" id="MBB5775877.1"/>
    </source>
</evidence>
<dbReference type="RefSeq" id="WP_185069497.1">
    <property type="nucleotide sequence ID" value="NZ_JACHMB010000001.1"/>
</dbReference>
<protein>
    <submittedName>
        <fullName evidence="1">Uncharacterized protein</fullName>
    </submittedName>
</protein>
<reference evidence="1 2" key="1">
    <citation type="submission" date="2020-08" db="EMBL/GenBank/DDBJ databases">
        <title>Sequencing the genomes of 1000 actinobacteria strains.</title>
        <authorList>
            <person name="Klenk H.-P."/>
        </authorList>
    </citation>
    <scope>NUCLEOTIDE SEQUENCE [LARGE SCALE GENOMIC DNA]</scope>
    <source>
        <strain evidence="1 2">DSM 45507</strain>
    </source>
</reference>
<dbReference type="Proteomes" id="UP000579153">
    <property type="component" value="Unassembled WGS sequence"/>
</dbReference>